<dbReference type="AlphaFoldDB" id="A0A1H1BDY2"/>
<keyword evidence="4 6" id="KW-1133">Transmembrane helix</keyword>
<feature type="transmembrane region" description="Helical" evidence="6">
    <location>
        <begin position="301"/>
        <end position="319"/>
    </location>
</feature>
<feature type="domain" description="SSD" evidence="7">
    <location>
        <begin position="210"/>
        <end position="352"/>
    </location>
</feature>
<dbReference type="EMBL" id="FNLF01000002">
    <property type="protein sequence ID" value="SDQ50041.1"/>
    <property type="molecule type" value="Genomic_DNA"/>
</dbReference>
<dbReference type="OrthoDB" id="7051771at2"/>
<dbReference type="Pfam" id="PF03176">
    <property type="entry name" value="MMPL"/>
    <property type="match status" value="2"/>
</dbReference>
<dbReference type="InterPro" id="IPR000731">
    <property type="entry name" value="SSD"/>
</dbReference>
<dbReference type="RefSeq" id="WP_074850833.1">
    <property type="nucleotide sequence ID" value="NZ_FNLF01000002.1"/>
</dbReference>
<dbReference type="GO" id="GO:0005886">
    <property type="term" value="C:plasma membrane"/>
    <property type="evidence" value="ECO:0007669"/>
    <property type="project" value="UniProtKB-SubCell"/>
</dbReference>
<reference evidence="9" key="1">
    <citation type="submission" date="2016-10" db="EMBL/GenBank/DDBJ databases">
        <authorList>
            <person name="Varghese N."/>
            <person name="Submissions S."/>
        </authorList>
    </citation>
    <scope>NUCLEOTIDE SEQUENCE [LARGE SCALE GENOMIC DNA]</scope>
    <source>
        <strain evidence="9">DSM 44142</strain>
    </source>
</reference>
<dbReference type="PANTHER" id="PTHR33406">
    <property type="entry name" value="MEMBRANE PROTEIN MJ1562-RELATED"/>
    <property type="match status" value="1"/>
</dbReference>
<organism evidence="8 9">
    <name type="scientific">Tsukamurella pulmonis</name>
    <dbReference type="NCBI Taxonomy" id="47312"/>
    <lineage>
        <taxon>Bacteria</taxon>
        <taxon>Bacillati</taxon>
        <taxon>Actinomycetota</taxon>
        <taxon>Actinomycetes</taxon>
        <taxon>Mycobacteriales</taxon>
        <taxon>Tsukamurellaceae</taxon>
        <taxon>Tsukamurella</taxon>
    </lineage>
</organism>
<feature type="transmembrane region" description="Helical" evidence="6">
    <location>
        <begin position="672"/>
        <end position="690"/>
    </location>
</feature>
<feature type="transmembrane region" description="Helical" evidence="6">
    <location>
        <begin position="387"/>
        <end position="407"/>
    </location>
</feature>
<keyword evidence="3 6" id="KW-0812">Transmembrane</keyword>
<feature type="transmembrane region" description="Helical" evidence="6">
    <location>
        <begin position="645"/>
        <end position="666"/>
    </location>
</feature>
<feature type="transmembrane region" description="Helical" evidence="6">
    <location>
        <begin position="556"/>
        <end position="577"/>
    </location>
</feature>
<evidence type="ECO:0000313" key="9">
    <source>
        <dbReference type="Proteomes" id="UP000183053"/>
    </source>
</evidence>
<evidence type="ECO:0000256" key="1">
    <source>
        <dbReference type="ARBA" id="ARBA00004651"/>
    </source>
</evidence>
<feature type="transmembrane region" description="Helical" evidence="6">
    <location>
        <begin position="210"/>
        <end position="243"/>
    </location>
</feature>
<evidence type="ECO:0000256" key="3">
    <source>
        <dbReference type="ARBA" id="ARBA00022692"/>
    </source>
</evidence>
<evidence type="ECO:0000256" key="2">
    <source>
        <dbReference type="ARBA" id="ARBA00022475"/>
    </source>
</evidence>
<feature type="transmembrane region" description="Helical" evidence="6">
    <location>
        <begin position="331"/>
        <end position="351"/>
    </location>
</feature>
<dbReference type="SUPFAM" id="SSF82866">
    <property type="entry name" value="Multidrug efflux transporter AcrB transmembrane domain"/>
    <property type="match status" value="2"/>
</dbReference>
<evidence type="ECO:0000259" key="7">
    <source>
        <dbReference type="PROSITE" id="PS50156"/>
    </source>
</evidence>
<name>A0A1H1BDY2_9ACTN</name>
<feature type="domain" description="SSD" evidence="7">
    <location>
        <begin position="554"/>
        <end position="697"/>
    </location>
</feature>
<comment type="subcellular location">
    <subcellularLocation>
        <location evidence="1">Cell membrane</location>
        <topology evidence="1">Multi-pass membrane protein</topology>
    </subcellularLocation>
</comment>
<dbReference type="InterPro" id="IPR004869">
    <property type="entry name" value="MMPL_dom"/>
</dbReference>
<evidence type="ECO:0000256" key="4">
    <source>
        <dbReference type="ARBA" id="ARBA00022989"/>
    </source>
</evidence>
<dbReference type="PANTHER" id="PTHR33406:SF13">
    <property type="entry name" value="MEMBRANE PROTEIN YDFJ"/>
    <property type="match status" value="1"/>
</dbReference>
<feature type="transmembrane region" description="Helical" evidence="6">
    <location>
        <begin position="530"/>
        <end position="549"/>
    </location>
</feature>
<protein>
    <submittedName>
        <fullName evidence="8">Putative drug exporter of the RND superfamily</fullName>
    </submittedName>
</protein>
<accession>A0A1H1BDY2</accession>
<dbReference type="PROSITE" id="PS50156">
    <property type="entry name" value="SSD"/>
    <property type="match status" value="2"/>
</dbReference>
<proteinExistence type="predicted"/>
<feature type="transmembrane region" description="Helical" evidence="6">
    <location>
        <begin position="37"/>
        <end position="56"/>
    </location>
</feature>
<sequence>MAETVGDAPKSAAGATSSSLTGALGRLGVWVSEHGRVVTAVWVLLVVGLGIFAPFVEKNLSGAGWQADGSQSVQVRELAQKHFGGNASHAIQVVVHSDTAALTEGQGPQILERVTSELKADPRIAQVVAPQPGVTLSADGKTAIVLAGAGAGTNEMVRAATDLKGPLSALSTDAVSVNPTGSSVLWSDFNAANLEAMLTSEMLSWPVTLAILVIAFGTLVAAGLPLLLTLAGLVASAGALVLINEIVPVSIWAMNFAMMFSLALGIDYALFLVVRYRAARFGHGVSPREAIAQTMNTAGKAVLLSGATVLISLSAVMLVPSPSFRSMAGGIMLSVVFVLAATLTLLPLVLVKLDKRINALALPWARVGEHRSPAFERWGQRLWKRPFAWGAAALAILIALSIPLAGLKTAMPSIAVLPSDANARVGYDQVKRAFGPGAPGTLQIITPSSAASQAHQVLAADEGIAGAMPPAAATDDSGLSLISAIPKVDPSDPSLSATVDRLRSDLPDGTLVGGAAVENLDLKAQLDTSTPMVIAVVLLLGFALLLVALRAPLIALIGTVVSLLSTAAAFGVARLVFQDGIGANLFGFEPQGFLDAWAPVFFFAMIFAIAMDYTVFLLSSAKEHWERSGDPKEAMIGAVAHSGRVIFAAGGVMVAVFFTFALSGPLPPKEMGVILGVAVLLDTFLIRLVLLPVALRLAGRAAWACPAWLARILPNISFAHD</sequence>
<feature type="transmembrane region" description="Helical" evidence="6">
    <location>
        <begin position="597"/>
        <end position="618"/>
    </location>
</feature>
<keyword evidence="5 6" id="KW-0472">Membrane</keyword>
<dbReference type="InterPro" id="IPR050545">
    <property type="entry name" value="Mycobact_MmpL"/>
</dbReference>
<evidence type="ECO:0000256" key="6">
    <source>
        <dbReference type="SAM" id="Phobius"/>
    </source>
</evidence>
<keyword evidence="9" id="KW-1185">Reference proteome</keyword>
<feature type="transmembrane region" description="Helical" evidence="6">
    <location>
        <begin position="249"/>
        <end position="274"/>
    </location>
</feature>
<gene>
    <name evidence="8" type="ORF">SAMN04489765_0654</name>
</gene>
<dbReference type="Gene3D" id="1.20.1640.10">
    <property type="entry name" value="Multidrug efflux transporter AcrB transmembrane domain"/>
    <property type="match status" value="2"/>
</dbReference>
<evidence type="ECO:0000256" key="5">
    <source>
        <dbReference type="ARBA" id="ARBA00023136"/>
    </source>
</evidence>
<evidence type="ECO:0000313" key="8">
    <source>
        <dbReference type="EMBL" id="SDQ50041.1"/>
    </source>
</evidence>
<keyword evidence="2" id="KW-1003">Cell membrane</keyword>
<dbReference type="Proteomes" id="UP000183053">
    <property type="component" value="Unassembled WGS sequence"/>
</dbReference>
<dbReference type="STRING" id="47312.SAMN04489765_0654"/>